<comment type="caution">
    <text evidence="2">The sequence shown here is derived from an EMBL/GenBank/DDBJ whole genome shotgun (WGS) entry which is preliminary data.</text>
</comment>
<dbReference type="EMBL" id="LAYC01000001">
    <property type="protein sequence ID" value="KYK60281.1"/>
    <property type="molecule type" value="Genomic_DNA"/>
</dbReference>
<evidence type="ECO:0000313" key="2">
    <source>
        <dbReference type="EMBL" id="KYK60281.1"/>
    </source>
</evidence>
<evidence type="ECO:0000313" key="3">
    <source>
        <dbReference type="Proteomes" id="UP000076580"/>
    </source>
</evidence>
<dbReference type="Proteomes" id="UP000076580">
    <property type="component" value="Chromosome 01"/>
</dbReference>
<protein>
    <submittedName>
        <fullName evidence="2">Uncharacterized protein</fullName>
    </submittedName>
</protein>
<feature type="region of interest" description="Disordered" evidence="1">
    <location>
        <begin position="1"/>
        <end position="29"/>
    </location>
</feature>
<organism evidence="2 3">
    <name type="scientific">Drechmeria coniospora</name>
    <name type="common">Nematophagous fungus</name>
    <name type="synonym">Meria coniospora</name>
    <dbReference type="NCBI Taxonomy" id="98403"/>
    <lineage>
        <taxon>Eukaryota</taxon>
        <taxon>Fungi</taxon>
        <taxon>Dikarya</taxon>
        <taxon>Ascomycota</taxon>
        <taxon>Pezizomycotina</taxon>
        <taxon>Sordariomycetes</taxon>
        <taxon>Hypocreomycetidae</taxon>
        <taxon>Hypocreales</taxon>
        <taxon>Ophiocordycipitaceae</taxon>
        <taxon>Drechmeria</taxon>
    </lineage>
</organism>
<dbReference type="GeneID" id="63714061"/>
<sequence>MGRCRHESRPVHGGDVPLSGLTASPRQSSAAAACTAEAQPVASIRRPSHGAFKALLRLAPGEESSCSYPCSHPYHLALEEYFVLAKRHSVRSSDDKQPLTDPLAGCLGQASSIRRRTREKPGTLARLHLLQLPSVQRAVEPLDEWTPCRVRQGAHAMIGGKGRRLRADGSLAMGQSPSTGRAHWLPPDDERLEVKSTIVFGNDGSSKLCSPPCLRRA</sequence>
<name>A0A151GT86_DRECN</name>
<accession>A0A151GT86</accession>
<evidence type="ECO:0000256" key="1">
    <source>
        <dbReference type="SAM" id="MobiDB-lite"/>
    </source>
</evidence>
<dbReference type="AlphaFoldDB" id="A0A151GT86"/>
<dbReference type="InParanoid" id="A0A151GT86"/>
<proteinExistence type="predicted"/>
<reference evidence="2 3" key="1">
    <citation type="journal article" date="2016" name="Sci. Rep.">
        <title>Insights into Adaptations to a Near-Obligate Nematode Endoparasitic Lifestyle from the Finished Genome of Drechmeria coniospora.</title>
        <authorList>
            <person name="Zhang L."/>
            <person name="Zhou Z."/>
            <person name="Guo Q."/>
            <person name="Fokkens L."/>
            <person name="Miskei M."/>
            <person name="Pocsi I."/>
            <person name="Zhang W."/>
            <person name="Chen M."/>
            <person name="Wang L."/>
            <person name="Sun Y."/>
            <person name="Donzelli B.G."/>
            <person name="Gibson D.M."/>
            <person name="Nelson D.R."/>
            <person name="Luo J.G."/>
            <person name="Rep M."/>
            <person name="Liu H."/>
            <person name="Yang S."/>
            <person name="Wang J."/>
            <person name="Krasnoff S.B."/>
            <person name="Xu Y."/>
            <person name="Molnar I."/>
            <person name="Lin M."/>
        </authorList>
    </citation>
    <scope>NUCLEOTIDE SEQUENCE [LARGE SCALE GENOMIC DNA]</scope>
    <source>
        <strain evidence="2 3">ARSEF 6962</strain>
    </source>
</reference>
<keyword evidence="3" id="KW-1185">Reference proteome</keyword>
<feature type="compositionally biased region" description="Basic and acidic residues" evidence="1">
    <location>
        <begin position="1"/>
        <end position="12"/>
    </location>
</feature>
<gene>
    <name evidence="2" type="ORF">DCS_01418</name>
</gene>
<dbReference type="RefSeq" id="XP_040659633.1">
    <property type="nucleotide sequence ID" value="XM_040798750.1"/>
</dbReference>